<protein>
    <submittedName>
        <fullName evidence="1">Uncharacterized protein</fullName>
    </submittedName>
</protein>
<dbReference type="PANTHER" id="PTHR43383">
    <property type="entry name" value="NODULIN 6"/>
    <property type="match status" value="1"/>
</dbReference>
<keyword evidence="2" id="KW-1185">Reference proteome</keyword>
<dbReference type="PANTHER" id="PTHR43383:SF2">
    <property type="entry name" value="AMIDOHYDROLASE 2 FAMILY PROTEIN"/>
    <property type="match status" value="1"/>
</dbReference>
<dbReference type="AlphaFoldDB" id="A0AAD3TK27"/>
<dbReference type="Proteomes" id="UP001279734">
    <property type="component" value="Unassembled WGS sequence"/>
</dbReference>
<gene>
    <name evidence="1" type="ORF">Nepgr_032025</name>
</gene>
<comment type="caution">
    <text evidence="1">The sequence shown here is derived from an EMBL/GenBank/DDBJ whole genome shotgun (WGS) entry which is preliminary data.</text>
</comment>
<reference evidence="1" key="1">
    <citation type="submission" date="2023-05" db="EMBL/GenBank/DDBJ databases">
        <title>Nepenthes gracilis genome sequencing.</title>
        <authorList>
            <person name="Fukushima K."/>
        </authorList>
    </citation>
    <scope>NUCLEOTIDE SEQUENCE</scope>
    <source>
        <strain evidence="1">SING2019-196</strain>
    </source>
</reference>
<sequence length="72" mass="8006">MDRFAVLREAVEKLELIDGHAHNIVAIDSSFPFIKCFSEADGDALAYAPHALSFKVLTSYHHCRFLPISIGC</sequence>
<proteinExistence type="predicted"/>
<name>A0AAD3TK27_NEPGR</name>
<accession>A0AAD3TK27</accession>
<dbReference type="EMBL" id="BSYO01000037">
    <property type="protein sequence ID" value="GMH30182.1"/>
    <property type="molecule type" value="Genomic_DNA"/>
</dbReference>
<evidence type="ECO:0000313" key="1">
    <source>
        <dbReference type="EMBL" id="GMH30182.1"/>
    </source>
</evidence>
<dbReference type="Gene3D" id="3.20.20.140">
    <property type="entry name" value="Metal-dependent hydrolases"/>
    <property type="match status" value="1"/>
</dbReference>
<evidence type="ECO:0000313" key="2">
    <source>
        <dbReference type="Proteomes" id="UP001279734"/>
    </source>
</evidence>
<organism evidence="1 2">
    <name type="scientific">Nepenthes gracilis</name>
    <name type="common">Slender pitcher plant</name>
    <dbReference type="NCBI Taxonomy" id="150966"/>
    <lineage>
        <taxon>Eukaryota</taxon>
        <taxon>Viridiplantae</taxon>
        <taxon>Streptophyta</taxon>
        <taxon>Embryophyta</taxon>
        <taxon>Tracheophyta</taxon>
        <taxon>Spermatophyta</taxon>
        <taxon>Magnoliopsida</taxon>
        <taxon>eudicotyledons</taxon>
        <taxon>Gunneridae</taxon>
        <taxon>Pentapetalae</taxon>
        <taxon>Caryophyllales</taxon>
        <taxon>Nepenthaceae</taxon>
        <taxon>Nepenthes</taxon>
    </lineage>
</organism>